<protein>
    <submittedName>
        <fullName evidence="2">Uncharacterized protein</fullName>
    </submittedName>
</protein>
<reference evidence="2" key="1">
    <citation type="submission" date="2022-10" db="EMBL/GenBank/DDBJ databases">
        <title>The complete genomes of actinobacterial strains from the NBC collection.</title>
        <authorList>
            <person name="Joergensen T.S."/>
            <person name="Alvarez Arevalo M."/>
            <person name="Sterndorff E.B."/>
            <person name="Faurdal D."/>
            <person name="Vuksanovic O."/>
            <person name="Mourched A.-S."/>
            <person name="Charusanti P."/>
            <person name="Shaw S."/>
            <person name="Blin K."/>
            <person name="Weber T."/>
        </authorList>
    </citation>
    <scope>NUCLEOTIDE SEQUENCE</scope>
    <source>
        <strain evidence="2">NBC_01401</strain>
    </source>
</reference>
<keyword evidence="1" id="KW-0472">Membrane</keyword>
<keyword evidence="1" id="KW-1133">Transmembrane helix</keyword>
<dbReference type="AlphaFoldDB" id="A0AAU3GZG4"/>
<accession>A0AAU3GZG4</accession>
<sequence length="73" mass="7376">MSAPAHTQTPRRATDTVDVRLPWWAVALPGLAFAALLLLIVEPGQAHAAAGGSSIGGSAIAQLLGHILGLMPA</sequence>
<evidence type="ECO:0000256" key="1">
    <source>
        <dbReference type="SAM" id="Phobius"/>
    </source>
</evidence>
<name>A0AAU3GZG4_9ACTN</name>
<organism evidence="2">
    <name type="scientific">Streptomyces sp. NBC_01401</name>
    <dbReference type="NCBI Taxonomy" id="2903854"/>
    <lineage>
        <taxon>Bacteria</taxon>
        <taxon>Bacillati</taxon>
        <taxon>Actinomycetota</taxon>
        <taxon>Actinomycetes</taxon>
        <taxon>Kitasatosporales</taxon>
        <taxon>Streptomycetaceae</taxon>
        <taxon>Streptomyces</taxon>
    </lineage>
</organism>
<evidence type="ECO:0000313" key="2">
    <source>
        <dbReference type="EMBL" id="WTY98659.1"/>
    </source>
</evidence>
<feature type="transmembrane region" description="Helical" evidence="1">
    <location>
        <begin position="21"/>
        <end position="41"/>
    </location>
</feature>
<feature type="transmembrane region" description="Helical" evidence="1">
    <location>
        <begin position="47"/>
        <end position="71"/>
    </location>
</feature>
<gene>
    <name evidence="2" type="ORF">OG626_29005</name>
</gene>
<keyword evidence="1" id="KW-0812">Transmembrane</keyword>
<proteinExistence type="predicted"/>
<dbReference type="EMBL" id="CP109535">
    <property type="protein sequence ID" value="WTY98659.1"/>
    <property type="molecule type" value="Genomic_DNA"/>
</dbReference>